<dbReference type="AlphaFoldDB" id="A0A172UN94"/>
<proteinExistence type="predicted"/>
<dbReference type="Proteomes" id="UP000077143">
    <property type="component" value="Chromosome"/>
</dbReference>
<reference evidence="2 3" key="1">
    <citation type="submission" date="2016-05" db="EMBL/GenBank/DDBJ databases">
        <title>Complete genome sequence of a phthalic acid esters degrading Mycobacterium sp. YC-RL4.</title>
        <authorList>
            <person name="Ren L."/>
            <person name="Fan S."/>
            <person name="Ruth N."/>
            <person name="Jia Y."/>
            <person name="Wang J."/>
            <person name="Qiao C."/>
        </authorList>
    </citation>
    <scope>NUCLEOTIDE SEQUENCE [LARGE SCALE GENOMIC DNA]</scope>
    <source>
        <strain evidence="2 3">YC-RL4</strain>
    </source>
</reference>
<keyword evidence="3" id="KW-1185">Reference proteome</keyword>
<dbReference type="InterPro" id="IPR002669">
    <property type="entry name" value="UreD"/>
</dbReference>
<dbReference type="KEGG" id="madi:A7U43_15250"/>
<keyword evidence="1" id="KW-0143">Chaperone</keyword>
<dbReference type="RefSeq" id="WP_067996799.1">
    <property type="nucleotide sequence ID" value="NZ_CP015596.1"/>
</dbReference>
<gene>
    <name evidence="2" type="ORF">A7U43_15250</name>
</gene>
<dbReference type="Pfam" id="PF01774">
    <property type="entry name" value="UreD"/>
    <property type="match status" value="1"/>
</dbReference>
<dbReference type="GO" id="GO:0016151">
    <property type="term" value="F:nickel cation binding"/>
    <property type="evidence" value="ECO:0007669"/>
    <property type="project" value="InterPro"/>
</dbReference>
<sequence>MRSDVLLVARPGRGPHIECAGALAARRTEPDVVHLLSAAATPLGGDVISVRIIVEAGARLRVRSAAASVVLPGAASLLSHSSWDLEVAGELDLDPQPTVVAGGARHHTSTRLRVAEAATARVRESVQIGRIGEDQGFWSSALHADIGGSPLLRHRVELGRGSVADDVLGTPKACVSELRYPATGFDSAGTVLELAGGGSLSTWQGQRLGG</sequence>
<dbReference type="STRING" id="1682113.A7U43_15250"/>
<accession>A0A172UN94</accession>
<evidence type="ECO:0000313" key="2">
    <source>
        <dbReference type="EMBL" id="ANE80483.1"/>
    </source>
</evidence>
<name>A0A172UN94_9MYCO</name>
<organism evidence="2 3">
    <name type="scientific">Mycobacterium adipatum</name>
    <dbReference type="NCBI Taxonomy" id="1682113"/>
    <lineage>
        <taxon>Bacteria</taxon>
        <taxon>Bacillati</taxon>
        <taxon>Actinomycetota</taxon>
        <taxon>Actinomycetes</taxon>
        <taxon>Mycobacteriales</taxon>
        <taxon>Mycobacteriaceae</taxon>
        <taxon>Mycobacterium</taxon>
    </lineage>
</organism>
<protein>
    <submittedName>
        <fullName evidence="2">Urease accessory protein UreD</fullName>
    </submittedName>
</protein>
<dbReference type="OrthoDB" id="8677206at2"/>
<dbReference type="EMBL" id="CP015596">
    <property type="protein sequence ID" value="ANE80483.1"/>
    <property type="molecule type" value="Genomic_DNA"/>
</dbReference>
<evidence type="ECO:0000256" key="1">
    <source>
        <dbReference type="ARBA" id="ARBA00023186"/>
    </source>
</evidence>
<evidence type="ECO:0000313" key="3">
    <source>
        <dbReference type="Proteomes" id="UP000077143"/>
    </source>
</evidence>